<dbReference type="InterPro" id="IPR006439">
    <property type="entry name" value="HAD-SF_hydro_IA"/>
</dbReference>
<dbReference type="Gene3D" id="1.10.150.240">
    <property type="entry name" value="Putative phosphatase, domain 2"/>
    <property type="match status" value="1"/>
</dbReference>
<dbReference type="SFLD" id="SFLDG01129">
    <property type="entry name" value="C1.5:_HAD__Beta-PGM__Phosphata"/>
    <property type="match status" value="1"/>
</dbReference>
<gene>
    <name evidence="1" type="ORF">FC90_GL001268</name>
</gene>
<dbReference type="SUPFAM" id="SSF56784">
    <property type="entry name" value="HAD-like"/>
    <property type="match status" value="1"/>
</dbReference>
<dbReference type="NCBIfam" id="TIGR01509">
    <property type="entry name" value="HAD-SF-IA-v3"/>
    <property type="match status" value="1"/>
</dbReference>
<dbReference type="NCBIfam" id="TIGR01549">
    <property type="entry name" value="HAD-SF-IA-v1"/>
    <property type="match status" value="1"/>
</dbReference>
<dbReference type="GO" id="GO:0005829">
    <property type="term" value="C:cytosol"/>
    <property type="evidence" value="ECO:0007669"/>
    <property type="project" value="TreeGrafter"/>
</dbReference>
<dbReference type="InterPro" id="IPR050155">
    <property type="entry name" value="HAD-like_hydrolase_sf"/>
</dbReference>
<dbReference type="PANTHER" id="PTHR43434:SF25">
    <property type="entry name" value="PHOSPHOGLYCOLATE PHOSPHATASE"/>
    <property type="match status" value="1"/>
</dbReference>
<dbReference type="InterPro" id="IPR041492">
    <property type="entry name" value="HAD_2"/>
</dbReference>
<dbReference type="Proteomes" id="UP000050823">
    <property type="component" value="Unassembled WGS sequence"/>
</dbReference>
<dbReference type="InterPro" id="IPR023214">
    <property type="entry name" value="HAD_sf"/>
</dbReference>
<dbReference type="InterPro" id="IPR036412">
    <property type="entry name" value="HAD-like_sf"/>
</dbReference>
<dbReference type="PANTHER" id="PTHR43434">
    <property type="entry name" value="PHOSPHOGLYCOLATE PHOSPHATASE"/>
    <property type="match status" value="1"/>
</dbReference>
<dbReference type="GO" id="GO:0006281">
    <property type="term" value="P:DNA repair"/>
    <property type="evidence" value="ECO:0007669"/>
    <property type="project" value="TreeGrafter"/>
</dbReference>
<dbReference type="Gene3D" id="3.40.50.1000">
    <property type="entry name" value="HAD superfamily/HAD-like"/>
    <property type="match status" value="1"/>
</dbReference>
<dbReference type="SFLD" id="SFLDS00003">
    <property type="entry name" value="Haloacid_Dehalogenase"/>
    <property type="match status" value="1"/>
</dbReference>
<dbReference type="AlphaFoldDB" id="A0AA89KY51"/>
<evidence type="ECO:0000313" key="2">
    <source>
        <dbReference type="Proteomes" id="UP000050823"/>
    </source>
</evidence>
<protein>
    <submittedName>
        <fullName evidence="1">HAD-superhydrolase, subIA, variant 3 family protein</fullName>
    </submittedName>
</protein>
<reference evidence="1 2" key="1">
    <citation type="journal article" date="2015" name="Genome Announc.">
        <title>Expanding the biotechnology potential of lactobacilli through comparative genomics of 213 strains and associated genera.</title>
        <authorList>
            <person name="Sun Z."/>
            <person name="Harris H.M."/>
            <person name="McCann A."/>
            <person name="Guo C."/>
            <person name="Argimon S."/>
            <person name="Zhang W."/>
            <person name="Yang X."/>
            <person name="Jeffery I.B."/>
            <person name="Cooney J.C."/>
            <person name="Kagawa T.F."/>
            <person name="Liu W."/>
            <person name="Song Y."/>
            <person name="Salvetti E."/>
            <person name="Wrobel A."/>
            <person name="Rasinkangas P."/>
            <person name="Parkhill J."/>
            <person name="Rea M.C."/>
            <person name="O'Sullivan O."/>
            <person name="Ritari J."/>
            <person name="Douillard F.P."/>
            <person name="Paul Ross R."/>
            <person name="Yang R."/>
            <person name="Briner A.E."/>
            <person name="Felis G.E."/>
            <person name="de Vos W.M."/>
            <person name="Barrangou R."/>
            <person name="Klaenhammer T.R."/>
            <person name="Caufield P.W."/>
            <person name="Cui Y."/>
            <person name="Zhang H."/>
            <person name="O'Toole P.W."/>
        </authorList>
    </citation>
    <scope>NUCLEOTIDE SEQUENCE [LARGE SCALE GENOMIC DNA]</scope>
    <source>
        <strain evidence="1 2">DSM 20719</strain>
    </source>
</reference>
<dbReference type="EMBL" id="AYZB01000005">
    <property type="protein sequence ID" value="KRM24025.1"/>
    <property type="molecule type" value="Genomic_DNA"/>
</dbReference>
<organism evidence="1 2">
    <name type="scientific">Latilactobacillus graminis DSM 20719</name>
    <dbReference type="NCBI Taxonomy" id="1423752"/>
    <lineage>
        <taxon>Bacteria</taxon>
        <taxon>Bacillati</taxon>
        <taxon>Bacillota</taxon>
        <taxon>Bacilli</taxon>
        <taxon>Lactobacillales</taxon>
        <taxon>Lactobacillaceae</taxon>
        <taxon>Latilactobacillus</taxon>
    </lineage>
</organism>
<dbReference type="GO" id="GO:0008967">
    <property type="term" value="F:phosphoglycolate phosphatase activity"/>
    <property type="evidence" value="ECO:0007669"/>
    <property type="project" value="TreeGrafter"/>
</dbReference>
<proteinExistence type="predicted"/>
<evidence type="ECO:0000313" key="1">
    <source>
        <dbReference type="EMBL" id="KRM24025.1"/>
    </source>
</evidence>
<sequence>MRYQNAIWDFDGTLYDTYPAMMAALVQVYRQHQVAVDSKQLYQTIKQTSIKRVLQGLAQQTEIAFEQLDQEYHQLEQKLQQAPQPYPGAATILQQVSLNGQNFLLTHRDSAAERFLAADGLIDYFTAIITSQAGFARKPAPDSLNTLCEQYQLDKIKTVMIGDRELDIQAGINAQVATAYFDIDHLPITVQPTLTITQLGALKPYF</sequence>
<comment type="caution">
    <text evidence="1">The sequence shown here is derived from an EMBL/GenBank/DDBJ whole genome shotgun (WGS) entry which is preliminary data.</text>
</comment>
<dbReference type="RefSeq" id="WP_057907833.1">
    <property type="nucleotide sequence ID" value="NZ_AYZB01000005.1"/>
</dbReference>
<dbReference type="Pfam" id="PF13419">
    <property type="entry name" value="HAD_2"/>
    <property type="match status" value="1"/>
</dbReference>
<dbReference type="InterPro" id="IPR023198">
    <property type="entry name" value="PGP-like_dom2"/>
</dbReference>
<accession>A0AA89KY51</accession>
<name>A0AA89KY51_9LACO</name>